<dbReference type="Proteomes" id="UP000646749">
    <property type="component" value="Unassembled WGS sequence"/>
</dbReference>
<dbReference type="Pfam" id="PF03704">
    <property type="entry name" value="BTAD"/>
    <property type="match status" value="1"/>
</dbReference>
<evidence type="ECO:0000256" key="3">
    <source>
        <dbReference type="ARBA" id="ARBA00023125"/>
    </source>
</evidence>
<dbReference type="Gene3D" id="1.25.40.10">
    <property type="entry name" value="Tetratricopeptide repeat domain"/>
    <property type="match status" value="2"/>
</dbReference>
<dbReference type="InterPro" id="IPR005158">
    <property type="entry name" value="BTAD"/>
</dbReference>
<reference evidence="8 9" key="1">
    <citation type="submission" date="2021-01" db="EMBL/GenBank/DDBJ databases">
        <title>Whole genome shotgun sequence of Plantactinospora endophytica NBRC 110450.</title>
        <authorList>
            <person name="Komaki H."/>
            <person name="Tamura T."/>
        </authorList>
    </citation>
    <scope>NUCLEOTIDE SEQUENCE [LARGE SCALE GENOMIC DNA]</scope>
    <source>
        <strain evidence="8 9">NBRC 110450</strain>
    </source>
</reference>
<dbReference type="InterPro" id="IPR041664">
    <property type="entry name" value="AAA_16"/>
</dbReference>
<dbReference type="SUPFAM" id="SSF46894">
    <property type="entry name" value="C-terminal effector domain of the bipartite response regulators"/>
    <property type="match status" value="1"/>
</dbReference>
<evidence type="ECO:0000256" key="2">
    <source>
        <dbReference type="ARBA" id="ARBA00023015"/>
    </source>
</evidence>
<keyword evidence="2" id="KW-0805">Transcription regulation</keyword>
<dbReference type="InterPro" id="IPR011990">
    <property type="entry name" value="TPR-like_helical_dom_sf"/>
</dbReference>
<dbReference type="SMART" id="SM00028">
    <property type="entry name" value="TPR"/>
    <property type="match status" value="6"/>
</dbReference>
<keyword evidence="3 5" id="KW-0238">DNA-binding</keyword>
<evidence type="ECO:0000256" key="5">
    <source>
        <dbReference type="PROSITE-ProRule" id="PRU01091"/>
    </source>
</evidence>
<keyword evidence="4" id="KW-0804">Transcription</keyword>
<feature type="compositionally biased region" description="Low complexity" evidence="6">
    <location>
        <begin position="278"/>
        <end position="296"/>
    </location>
</feature>
<dbReference type="InterPro" id="IPR027417">
    <property type="entry name" value="P-loop_NTPase"/>
</dbReference>
<dbReference type="Gene3D" id="3.40.50.300">
    <property type="entry name" value="P-loop containing nucleotide triphosphate hydrolases"/>
    <property type="match status" value="1"/>
</dbReference>
<keyword evidence="9" id="KW-1185">Reference proteome</keyword>
<dbReference type="EMBL" id="BONW01000016">
    <property type="protein sequence ID" value="GIG88428.1"/>
    <property type="molecule type" value="Genomic_DNA"/>
</dbReference>
<dbReference type="InterPro" id="IPR019734">
    <property type="entry name" value="TPR_rpt"/>
</dbReference>
<comment type="similarity">
    <text evidence="1">Belongs to the AfsR/DnrI/RedD regulatory family.</text>
</comment>
<feature type="domain" description="OmpR/PhoB-type" evidence="7">
    <location>
        <begin position="1"/>
        <end position="106"/>
    </location>
</feature>
<dbReference type="InterPro" id="IPR051677">
    <property type="entry name" value="AfsR-DnrI-RedD_regulator"/>
</dbReference>
<dbReference type="PANTHER" id="PTHR35807:SF1">
    <property type="entry name" value="TRANSCRIPTIONAL REGULATOR REDD"/>
    <property type="match status" value="1"/>
</dbReference>
<dbReference type="PROSITE" id="PS51755">
    <property type="entry name" value="OMPR_PHOB"/>
    <property type="match status" value="1"/>
</dbReference>
<dbReference type="PRINTS" id="PR00364">
    <property type="entry name" value="DISEASERSIST"/>
</dbReference>
<proteinExistence type="inferred from homology"/>
<dbReference type="InterPro" id="IPR036388">
    <property type="entry name" value="WH-like_DNA-bd_sf"/>
</dbReference>
<evidence type="ECO:0000259" key="7">
    <source>
        <dbReference type="PROSITE" id="PS51755"/>
    </source>
</evidence>
<sequence length="1006" mass="107821">MDGRRGALLRIQLLGPVRAWRDGEPLDLGPAARRVVLGLLALAGGKPLLRADLMGGLWYDREPPTSAANVIQTHVKHLRRLLEPDRRPRDGGTVLRLVGDGYALHLPAAGLDVTQFRQRTEAATTAQRCGQLDVAAELLGEALALWHGPPLADVPALATHPKVVALGGERQAALGRYGEVMIAAGRAAEGLPILAEAAVAAPLDEAAHARLIRAYHAAGRRGQAFAAYHEVRRRLADDLGVAPGPALAAAHRALLHEEEPPSRPAAPVTSPARPAVQAVSARPAGPAGPAGWSGPAGPSGPGSPSGPAVPARGLPRPAQLPADLAEFTGRTAELARLDGLLDRAGRPSGRAATVIAVVSGTAGVGKTTLAVHWAHQVAHRFPDGQLYVNLRGFDPAGAAVDPAEAVRQLLDALQVPAERIPAELDAQAALYRSEMFHRRMLVLLDNARDAAQLRPLLPGGPGCLVVATSRARLADLVAIEGAAPVPVDPLPAREARELLVRRIGGRRTVEEPQATAEILARCAGLPLALAIVAARIATSRNLSLADLAGQLRRGADRLDALSTGDPTTDLRAVFSWSYRSLSRAGARLFRLLGLHPGPDFSAAAAASLAGRPVTEVRETLTELARANLLGQRPDGRYAPHDLLRAYAVELAERSDPERRRRAATDRLLDHYLHSASAADALLRTESSPVPLDRPRAGVTPERPVDHQRAFEWFAAERVVLLAVLEDAGNSGRDVQTWQLGWAVGTYLDRASHWYDLVAAQRAAVAAARRMADPAAQASAHRFLARAYTRLARLDDADAQLRYALELYRTSGDQAGQGHTHLNLSLMWERRGRLADALDHARQALGLFETAGNRHGQARALNAVGWYHTLLEDHSSALTYCEQALVYLQELDDRMGQASTWESLGRAHHHLGDRSRSVGCYQHALRLFRAVGDRHLEGITLSHVGDTHHAFGDSRAAQDVWREALELLSEVDQVEAGKVRTKLATLEQPVQVVGTGIGADTSASRRW</sequence>
<dbReference type="InterPro" id="IPR001867">
    <property type="entry name" value="OmpR/PhoB-type_DNA-bd"/>
</dbReference>
<dbReference type="SMART" id="SM01043">
    <property type="entry name" value="BTAD"/>
    <property type="match status" value="1"/>
</dbReference>
<evidence type="ECO:0000313" key="8">
    <source>
        <dbReference type="EMBL" id="GIG88428.1"/>
    </source>
</evidence>
<dbReference type="InterPro" id="IPR016032">
    <property type="entry name" value="Sig_transdc_resp-reg_C-effctor"/>
</dbReference>
<feature type="region of interest" description="Disordered" evidence="6">
    <location>
        <begin position="257"/>
        <end position="316"/>
    </location>
</feature>
<evidence type="ECO:0000313" key="9">
    <source>
        <dbReference type="Proteomes" id="UP000646749"/>
    </source>
</evidence>
<gene>
    <name evidence="8" type="ORF">Pen02_33640</name>
</gene>
<dbReference type="Pfam" id="PF13191">
    <property type="entry name" value="AAA_16"/>
    <property type="match status" value="1"/>
</dbReference>
<name>A0ABQ4E174_9ACTN</name>
<dbReference type="Pfam" id="PF00486">
    <property type="entry name" value="Trans_reg_C"/>
    <property type="match status" value="1"/>
</dbReference>
<organism evidence="8 9">
    <name type="scientific">Plantactinospora endophytica</name>
    <dbReference type="NCBI Taxonomy" id="673535"/>
    <lineage>
        <taxon>Bacteria</taxon>
        <taxon>Bacillati</taxon>
        <taxon>Actinomycetota</taxon>
        <taxon>Actinomycetes</taxon>
        <taxon>Micromonosporales</taxon>
        <taxon>Micromonosporaceae</taxon>
        <taxon>Plantactinospora</taxon>
    </lineage>
</organism>
<evidence type="ECO:0000256" key="6">
    <source>
        <dbReference type="SAM" id="MobiDB-lite"/>
    </source>
</evidence>
<dbReference type="Gene3D" id="1.10.10.10">
    <property type="entry name" value="Winged helix-like DNA-binding domain superfamily/Winged helix DNA-binding domain"/>
    <property type="match status" value="1"/>
</dbReference>
<comment type="caution">
    <text evidence="8">The sequence shown here is derived from an EMBL/GenBank/DDBJ whole genome shotgun (WGS) entry which is preliminary data.</text>
</comment>
<feature type="DNA-binding region" description="OmpR/PhoB-type" evidence="5">
    <location>
        <begin position="1"/>
        <end position="106"/>
    </location>
</feature>
<dbReference type="SUPFAM" id="SSF52540">
    <property type="entry name" value="P-loop containing nucleoside triphosphate hydrolases"/>
    <property type="match status" value="1"/>
</dbReference>
<accession>A0ABQ4E174</accession>
<dbReference type="CDD" id="cd15831">
    <property type="entry name" value="BTAD"/>
    <property type="match status" value="1"/>
</dbReference>
<dbReference type="SMART" id="SM00862">
    <property type="entry name" value="Trans_reg_C"/>
    <property type="match status" value="1"/>
</dbReference>
<evidence type="ECO:0000256" key="1">
    <source>
        <dbReference type="ARBA" id="ARBA00005820"/>
    </source>
</evidence>
<dbReference type="Pfam" id="PF13424">
    <property type="entry name" value="TPR_12"/>
    <property type="match status" value="1"/>
</dbReference>
<protein>
    <submittedName>
        <fullName evidence="8">SARP family transcriptional regulator</fullName>
    </submittedName>
</protein>
<evidence type="ECO:0000256" key="4">
    <source>
        <dbReference type="ARBA" id="ARBA00023163"/>
    </source>
</evidence>
<dbReference type="SUPFAM" id="SSF48452">
    <property type="entry name" value="TPR-like"/>
    <property type="match status" value="2"/>
</dbReference>
<dbReference type="PANTHER" id="PTHR35807">
    <property type="entry name" value="TRANSCRIPTIONAL REGULATOR REDD-RELATED"/>
    <property type="match status" value="1"/>
</dbReference>